<dbReference type="NCBIfam" id="TIGR01484">
    <property type="entry name" value="HAD-SF-IIB"/>
    <property type="match status" value="1"/>
</dbReference>
<dbReference type="InterPro" id="IPR006379">
    <property type="entry name" value="HAD-SF_hydro_IIB"/>
</dbReference>
<dbReference type="SUPFAM" id="SSF56784">
    <property type="entry name" value="HAD-like"/>
    <property type="match status" value="1"/>
</dbReference>
<comment type="caution">
    <text evidence="1">The sequence shown here is derived from an EMBL/GenBank/DDBJ whole genome shotgun (WGS) entry which is preliminary data.</text>
</comment>
<dbReference type="EMBL" id="NISJ01000003">
    <property type="protein sequence ID" value="OWQ98469.1"/>
    <property type="molecule type" value="Genomic_DNA"/>
</dbReference>
<dbReference type="PANTHER" id="PTHR10000:SF8">
    <property type="entry name" value="HAD SUPERFAMILY HYDROLASE-LIKE, TYPE 3"/>
    <property type="match status" value="1"/>
</dbReference>
<organism evidence="1 2">
    <name type="scientific">Sphingopyxis witflariensis</name>
    <dbReference type="NCBI Taxonomy" id="173675"/>
    <lineage>
        <taxon>Bacteria</taxon>
        <taxon>Pseudomonadati</taxon>
        <taxon>Pseudomonadota</taxon>
        <taxon>Alphaproteobacteria</taxon>
        <taxon>Sphingomonadales</taxon>
        <taxon>Sphingomonadaceae</taxon>
        <taxon>Sphingopyxis</taxon>
    </lineage>
</organism>
<dbReference type="Pfam" id="PF08282">
    <property type="entry name" value="Hydrolase_3"/>
    <property type="match status" value="1"/>
</dbReference>
<dbReference type="GO" id="GO:0000287">
    <property type="term" value="F:magnesium ion binding"/>
    <property type="evidence" value="ECO:0007669"/>
    <property type="project" value="TreeGrafter"/>
</dbReference>
<dbReference type="Gene3D" id="3.40.50.1000">
    <property type="entry name" value="HAD superfamily/HAD-like"/>
    <property type="match status" value="1"/>
</dbReference>
<dbReference type="Gene3D" id="3.30.1240.10">
    <property type="match status" value="1"/>
</dbReference>
<gene>
    <name evidence="1" type="ORF">CDQ91_08325</name>
</gene>
<proteinExistence type="predicted"/>
<dbReference type="CDD" id="cd07516">
    <property type="entry name" value="HAD_Pase"/>
    <property type="match status" value="1"/>
</dbReference>
<keyword evidence="2" id="KW-1185">Reference proteome</keyword>
<accession>A0A246K0U2</accession>
<dbReference type="GO" id="GO:0016791">
    <property type="term" value="F:phosphatase activity"/>
    <property type="evidence" value="ECO:0007669"/>
    <property type="project" value="TreeGrafter"/>
</dbReference>
<dbReference type="NCBIfam" id="TIGR00099">
    <property type="entry name" value="Cof-subfamily"/>
    <property type="match status" value="1"/>
</dbReference>
<name>A0A246K0U2_9SPHN</name>
<dbReference type="InterPro" id="IPR023214">
    <property type="entry name" value="HAD_sf"/>
</dbReference>
<dbReference type="GO" id="GO:0005829">
    <property type="term" value="C:cytosol"/>
    <property type="evidence" value="ECO:0007669"/>
    <property type="project" value="TreeGrafter"/>
</dbReference>
<dbReference type="Proteomes" id="UP000197097">
    <property type="component" value="Unassembled WGS sequence"/>
</dbReference>
<evidence type="ECO:0000313" key="2">
    <source>
        <dbReference type="Proteomes" id="UP000197097"/>
    </source>
</evidence>
<dbReference type="InterPro" id="IPR036412">
    <property type="entry name" value="HAD-like_sf"/>
</dbReference>
<dbReference type="PANTHER" id="PTHR10000">
    <property type="entry name" value="PHOSPHOSERINE PHOSPHATASE"/>
    <property type="match status" value="1"/>
</dbReference>
<evidence type="ECO:0000313" key="1">
    <source>
        <dbReference type="EMBL" id="OWQ98469.1"/>
    </source>
</evidence>
<dbReference type="AlphaFoldDB" id="A0A246K0U2"/>
<sequence length="272" mass="28287">MSARPIRLLISDIDGTLVRRDKSLSDGVVAAVRRVLSAGIPVSLISARPPSGMLWIAQRLGLEGPIAAFNGGTVVMPDGRVVSQATLDPATAAAALARIDRAGVTPWLFAYGKWYARDRTNSNLGREKLAAGLEPIFDVDLSAHLDQADKLVGVSADHDLLATIEAETQTVLGKNATVARSQPYYLDITGPDANKGAGVATLAAAYGVPLSAVAVLGDQRNDLPMFARAAMSVAMGQAPEAVRAAASHVALSSEEDGVADAIDRFVLPAIVA</sequence>
<reference evidence="1 2" key="1">
    <citation type="journal article" date="2002" name="Int. J. Syst. Evol. Microbiol.">
        <title>Sphingopyxis witflariensis sp. nov., isolated from activated sludge.</title>
        <authorList>
            <person name="Kampfer P."/>
            <person name="Witzenberger R."/>
            <person name="Denner E.B."/>
            <person name="Busse H.J."/>
            <person name="Neef A."/>
        </authorList>
    </citation>
    <scope>NUCLEOTIDE SEQUENCE [LARGE SCALE GENOMIC DNA]</scope>
    <source>
        <strain evidence="1 2">DSM 14551</strain>
    </source>
</reference>
<dbReference type="OrthoDB" id="7847955at2"/>
<protein>
    <submittedName>
        <fullName evidence="1">Hydrolase Cof</fullName>
    </submittedName>
</protein>
<dbReference type="RefSeq" id="WP_088472328.1">
    <property type="nucleotide sequence ID" value="NZ_NISJ01000003.1"/>
</dbReference>
<keyword evidence="1" id="KW-0378">Hydrolase</keyword>
<dbReference type="InterPro" id="IPR000150">
    <property type="entry name" value="Cof"/>
</dbReference>
<dbReference type="PROSITE" id="PS01229">
    <property type="entry name" value="COF_2"/>
    <property type="match status" value="1"/>
</dbReference>